<dbReference type="Gene3D" id="2.130.10.10">
    <property type="entry name" value="YVTN repeat-like/Quinoprotein amine dehydrogenase"/>
    <property type="match status" value="3"/>
</dbReference>
<evidence type="ECO:0000313" key="3">
    <source>
        <dbReference type="EMBL" id="CRL06256.1"/>
    </source>
</evidence>
<keyword evidence="1" id="KW-0853">WD repeat</keyword>
<reference evidence="3 4" key="1">
    <citation type="submission" date="2015-04" db="EMBL/GenBank/DDBJ databases">
        <authorList>
            <person name="Syromyatnikov M.Y."/>
            <person name="Popov V.N."/>
        </authorList>
    </citation>
    <scope>NUCLEOTIDE SEQUENCE [LARGE SCALE GENOMIC DNA]</scope>
</reference>
<dbReference type="InterPro" id="IPR001680">
    <property type="entry name" value="WD40_rpt"/>
</dbReference>
<feature type="repeat" description="WD" evidence="1">
    <location>
        <begin position="351"/>
        <end position="375"/>
    </location>
</feature>
<dbReference type="STRING" id="568069.A0A1J1J1P0"/>
<feature type="repeat" description="WD" evidence="1">
    <location>
        <begin position="588"/>
        <end position="629"/>
    </location>
</feature>
<dbReference type="Proteomes" id="UP000183832">
    <property type="component" value="Unassembled WGS sequence"/>
</dbReference>
<evidence type="ECO:0000313" key="4">
    <source>
        <dbReference type="Proteomes" id="UP000183832"/>
    </source>
</evidence>
<gene>
    <name evidence="3" type="ORF">CLUMA_CG019108</name>
</gene>
<organism evidence="3 4">
    <name type="scientific">Clunio marinus</name>
    <dbReference type="NCBI Taxonomy" id="568069"/>
    <lineage>
        <taxon>Eukaryota</taxon>
        <taxon>Metazoa</taxon>
        <taxon>Ecdysozoa</taxon>
        <taxon>Arthropoda</taxon>
        <taxon>Hexapoda</taxon>
        <taxon>Insecta</taxon>
        <taxon>Pterygota</taxon>
        <taxon>Neoptera</taxon>
        <taxon>Endopterygota</taxon>
        <taxon>Diptera</taxon>
        <taxon>Nematocera</taxon>
        <taxon>Chironomoidea</taxon>
        <taxon>Chironomidae</taxon>
        <taxon>Clunio</taxon>
    </lineage>
</organism>
<dbReference type="PANTHER" id="PTHR32215">
    <property type="entry name" value="CILIA- AND FLAGELLA-ASSOCIATED PROTEIN 57"/>
    <property type="match status" value="1"/>
</dbReference>
<name>A0A1J1J1P0_9DIPT</name>
<keyword evidence="2" id="KW-0175">Coiled coil</keyword>
<dbReference type="EMBL" id="CVRI01000066">
    <property type="protein sequence ID" value="CRL06256.1"/>
    <property type="molecule type" value="Genomic_DNA"/>
</dbReference>
<dbReference type="InterPro" id="IPR052993">
    <property type="entry name" value="CFA-57"/>
</dbReference>
<evidence type="ECO:0000256" key="2">
    <source>
        <dbReference type="SAM" id="Coils"/>
    </source>
</evidence>
<dbReference type="PANTHER" id="PTHR32215:SF0">
    <property type="entry name" value="CILIA- AND FLAGELLA-ASSOCIATED PROTEIN 57"/>
    <property type="match status" value="1"/>
</dbReference>
<keyword evidence="4" id="KW-1185">Reference proteome</keyword>
<dbReference type="Pfam" id="PF00400">
    <property type="entry name" value="WD40"/>
    <property type="match status" value="2"/>
</dbReference>
<dbReference type="SUPFAM" id="SSF50978">
    <property type="entry name" value="WD40 repeat-like"/>
    <property type="match status" value="2"/>
</dbReference>
<evidence type="ECO:0000256" key="1">
    <source>
        <dbReference type="PROSITE-ProRule" id="PRU00221"/>
    </source>
</evidence>
<accession>A0A1J1J1P0</accession>
<feature type="coiled-coil region" evidence="2">
    <location>
        <begin position="1037"/>
        <end position="1124"/>
    </location>
</feature>
<dbReference type="OrthoDB" id="10251741at2759"/>
<protein>
    <submittedName>
        <fullName evidence="3">CLUMA_CG019108, isoform A</fullName>
    </submittedName>
</protein>
<feature type="coiled-coil region" evidence="2">
    <location>
        <begin position="690"/>
        <end position="935"/>
    </location>
</feature>
<dbReference type="InterPro" id="IPR036322">
    <property type="entry name" value="WD40_repeat_dom_sf"/>
</dbReference>
<dbReference type="SMART" id="SM00320">
    <property type="entry name" value="WD40"/>
    <property type="match status" value="6"/>
</dbReference>
<dbReference type="PROSITE" id="PS50082">
    <property type="entry name" value="WD_REPEATS_2"/>
    <property type="match status" value="3"/>
</dbReference>
<feature type="repeat" description="WD" evidence="1">
    <location>
        <begin position="463"/>
        <end position="497"/>
    </location>
</feature>
<sequence>MSEIVEIFPKHVFGLRTNVKGNVQFTSDQIIIYPAAGVLVVEDFVANTQRYLRTLVNVYDSETLKKLKSLKLSSDFVTKSVGNLCFTNDSKGIAVLSKEPDAFLTIYNFDKNDSVVTERVSTIKYPGRATLIHCNPSDISVVAVGGANMLKVMSKTGKSLVQVAAIKGDDIIMTSLAWLNGEIIVAGSNDMKLYFAESGELRGKYDISDLEFIDLEDPQDSDESDSDSCVDVSSTKKIFPIKCVTNFPTGFSFTTNNCCHVFRRLSPYKFRKVTLLVIPVTTYDEELYVIKNISINDQQDKIIAATEHSQIYFGKLFDGDSLGLTRINFEIFSEPLHIDSIIDLSVCCWKSIVMTASKDRTVRIWNYNTMKVELLKKFLIEIFVISLHPSGMFAAIGFTNALHLVQIQLKDLKTTKSFKFQMCSVLKFSNQGHLLAVGCEKVVAIISVFTFETLMILKGHIGILSLEWSKDDRFLVSSGKEGSVYEWDISNGGQRVNELIQKGTLFNSIAVSSSDQNHILAVTQSSQLCEITQSQMVHEFKAPKDNSPLTSLVVSQSRQVLFTANDDGNLYNVSLPLSESRVELFINNRFHRKSITRLSMSYDENMLISAEDDGTLVFWIIRDNKRTSTDISLDSDIGNCEDVLISRRELYEKNNLITLLETLINNQKPPDDIFQSEKMQEIHQNYCNAIEGLKEQNEILKAVHNEQLNELSKTKEKTDQEHEKMVEDLEFQFNERIIQEHEVRENLTQQMEDLKMETEEKLRKSSNCLHETIDERNIVNIKSDYEKRLKECDENYNEWRGNAGILKQENIILSRDSNELKKENELLKEQKTHLKEVVKSTQRKFDDMKRDLDERDEEIRVKEEEMMEMNKRIIELEKYKEFLTYKTEDLRKVIETREAEIQLRKETIIELQRDLDVYQREKVENELKMSELNDKLLGKTKDFNSEQVKSNATYDRLKKVYLDIHNLTTAIHCSPQKMKESVKSFLQRYGGEYDLNKMVANDIDVQNEFARQRNYYENLLKRKSAELKAKKCDETKYEKLLKDNVSMMSELNRLKKELDVNKKENIQWKSIIGLSKVHPSVAREKFKEATREKEEIHADYQEIIKKFKDKIKSLNLENESLKLKISE</sequence>
<dbReference type="InterPro" id="IPR015943">
    <property type="entry name" value="WD40/YVTN_repeat-like_dom_sf"/>
</dbReference>
<dbReference type="AlphaFoldDB" id="A0A1J1J1P0"/>
<proteinExistence type="predicted"/>